<name>A0A1I3NNI4_9SPHI</name>
<keyword evidence="4" id="KW-1185">Reference proteome</keyword>
<dbReference type="AlphaFoldDB" id="A0A1I3NNI4"/>
<evidence type="ECO:0000256" key="1">
    <source>
        <dbReference type="SAM" id="SignalP"/>
    </source>
</evidence>
<feature type="chain" id="PRO_5011543860" description="DUF4382 domain-containing protein" evidence="1">
    <location>
        <begin position="24"/>
        <end position="269"/>
    </location>
</feature>
<dbReference type="Proteomes" id="UP000198670">
    <property type="component" value="Unassembled WGS sequence"/>
</dbReference>
<feature type="domain" description="DUF4382" evidence="2">
    <location>
        <begin position="33"/>
        <end position="170"/>
    </location>
</feature>
<dbReference type="EMBL" id="FOQO01000007">
    <property type="protein sequence ID" value="SFJ10742.1"/>
    <property type="molecule type" value="Genomic_DNA"/>
</dbReference>
<evidence type="ECO:0000313" key="3">
    <source>
        <dbReference type="EMBL" id="SFJ10742.1"/>
    </source>
</evidence>
<protein>
    <recommendedName>
        <fullName evidence="2">DUF4382 domain-containing protein</fullName>
    </recommendedName>
</protein>
<organism evidence="3 4">
    <name type="scientific">Parapedobacter indicus</name>
    <dbReference type="NCBI Taxonomy" id="1477437"/>
    <lineage>
        <taxon>Bacteria</taxon>
        <taxon>Pseudomonadati</taxon>
        <taxon>Bacteroidota</taxon>
        <taxon>Sphingobacteriia</taxon>
        <taxon>Sphingobacteriales</taxon>
        <taxon>Sphingobacteriaceae</taxon>
        <taxon>Parapedobacter</taxon>
    </lineage>
</organism>
<reference evidence="3 4" key="1">
    <citation type="submission" date="2016-10" db="EMBL/GenBank/DDBJ databases">
        <authorList>
            <person name="de Groot N.N."/>
        </authorList>
    </citation>
    <scope>NUCLEOTIDE SEQUENCE [LARGE SCALE GENOMIC DNA]</scope>
    <source>
        <strain evidence="3 4">RK1</strain>
    </source>
</reference>
<sequence length="269" mass="28524">MKKQFVLPVLVALCAVIFFGACSKTGSPEGAGTAKVDLRLTDAPGPFEHVYLDIQGIEFHTDEAGWQTADVILPGVYDVLKLRNGVDSLIASTTLPTGTLSQVRVILGEENSFVIDGAQIPFTVPSGKQSGLKFNVHQELAPDGSYTVWTDFDVAKSIVETGNGAYIVKPVIRVFTELTNGRIKGTVEPMSPDYSVIITAFSATDTATAIPNEDGYFLMSGLPEGDYTVIAEPDSTSGLAASTVTDVPVKFGMISDLGTLTLAPAVEEE</sequence>
<evidence type="ECO:0000259" key="2">
    <source>
        <dbReference type="Pfam" id="PF14321"/>
    </source>
</evidence>
<dbReference type="Gene3D" id="2.60.40.1120">
    <property type="entry name" value="Carboxypeptidase-like, regulatory domain"/>
    <property type="match status" value="1"/>
</dbReference>
<proteinExistence type="predicted"/>
<accession>A0A1I3NNI4</accession>
<feature type="signal peptide" evidence="1">
    <location>
        <begin position="1"/>
        <end position="23"/>
    </location>
</feature>
<keyword evidence="1" id="KW-0732">Signal</keyword>
<dbReference type="PROSITE" id="PS51257">
    <property type="entry name" value="PROKAR_LIPOPROTEIN"/>
    <property type="match status" value="1"/>
</dbReference>
<dbReference type="InterPro" id="IPR025491">
    <property type="entry name" value="DUF4382"/>
</dbReference>
<gene>
    <name evidence="3" type="ORF">SAMN05444682_107258</name>
</gene>
<dbReference type="STRING" id="1477437.SAMN05444682_107258"/>
<dbReference type="SUPFAM" id="SSF117074">
    <property type="entry name" value="Hypothetical protein PA1324"/>
    <property type="match status" value="1"/>
</dbReference>
<dbReference type="Pfam" id="PF14321">
    <property type="entry name" value="DUF4382"/>
    <property type="match status" value="1"/>
</dbReference>
<evidence type="ECO:0000313" key="4">
    <source>
        <dbReference type="Proteomes" id="UP000198670"/>
    </source>
</evidence>